<dbReference type="Pfam" id="PF06868">
    <property type="entry name" value="DUF1257"/>
    <property type="match status" value="1"/>
</dbReference>
<dbReference type="InterPro" id="IPR009666">
    <property type="entry name" value="Uncharacterised_Ycf35"/>
</dbReference>
<protein>
    <submittedName>
        <fullName evidence="1">DUF1257 domain-containing protein</fullName>
    </submittedName>
</protein>
<sequence>MSHFSQIKTKIRNLPALQAALTDIGTDWKAGPQKVRGYQGKTETAEVVIEQENGYDLGFKHNADTGDYELVADMQYWQQSLSVDGFLNKVTQRYAYHTVLGETSRQGFQVAEQQTTKDGAIRLVLQRWAQN</sequence>
<dbReference type="PANTHER" id="PTHR39638:SF2">
    <property type="entry name" value="YCF35"/>
    <property type="match status" value="1"/>
</dbReference>
<name>A0A6M0RMN2_9CYAN</name>
<evidence type="ECO:0000313" key="1">
    <source>
        <dbReference type="EMBL" id="NEZ57527.1"/>
    </source>
</evidence>
<dbReference type="RefSeq" id="WP_163664144.1">
    <property type="nucleotide sequence ID" value="NZ_QXHD01000004.1"/>
</dbReference>
<accession>A0A6M0RMN2</accession>
<dbReference type="Proteomes" id="UP000481033">
    <property type="component" value="Unassembled WGS sequence"/>
</dbReference>
<dbReference type="EMBL" id="QXHD01000004">
    <property type="protein sequence ID" value="NEZ57527.1"/>
    <property type="molecule type" value="Genomic_DNA"/>
</dbReference>
<reference evidence="1 2" key="1">
    <citation type="journal article" date="2020" name="Microb. Ecol.">
        <title>Ecogenomics of the Marine Benthic Filamentous Cyanobacterium Adonisia.</title>
        <authorList>
            <person name="Walter J.M."/>
            <person name="Coutinho F.H."/>
            <person name="Leomil L."/>
            <person name="Hargreaves P.I."/>
            <person name="Campeao M.E."/>
            <person name="Vieira V.V."/>
            <person name="Silva B.S."/>
            <person name="Fistarol G.O."/>
            <person name="Salomon P.S."/>
            <person name="Sawabe T."/>
            <person name="Mino S."/>
            <person name="Hosokawa M."/>
            <person name="Miyashita H."/>
            <person name="Maruyama F."/>
            <person name="van Verk M.C."/>
            <person name="Dutilh B.E."/>
            <person name="Thompson C.C."/>
            <person name="Thompson F.L."/>
        </authorList>
    </citation>
    <scope>NUCLEOTIDE SEQUENCE [LARGE SCALE GENOMIC DNA]</scope>
    <source>
        <strain evidence="1 2">CCMR0081</strain>
    </source>
</reference>
<dbReference type="PANTHER" id="PTHR39638">
    <property type="entry name" value="YCF35"/>
    <property type="match status" value="1"/>
</dbReference>
<evidence type="ECO:0000313" key="2">
    <source>
        <dbReference type="Proteomes" id="UP000481033"/>
    </source>
</evidence>
<dbReference type="AlphaFoldDB" id="A0A6M0RMN2"/>
<comment type="caution">
    <text evidence="1">The sequence shown here is derived from an EMBL/GenBank/DDBJ whole genome shotgun (WGS) entry which is preliminary data.</text>
</comment>
<proteinExistence type="predicted"/>
<organism evidence="1 2">
    <name type="scientific">Adonisia turfae CCMR0081</name>
    <dbReference type="NCBI Taxonomy" id="2292702"/>
    <lineage>
        <taxon>Bacteria</taxon>
        <taxon>Bacillati</taxon>
        <taxon>Cyanobacteriota</taxon>
        <taxon>Adonisia</taxon>
        <taxon>Adonisia turfae</taxon>
    </lineage>
</organism>
<gene>
    <name evidence="1" type="ORF">DXZ20_18005</name>
</gene>
<keyword evidence="2" id="KW-1185">Reference proteome</keyword>